<gene>
    <name evidence="1" type="ORF">GCM10022292_14580</name>
</gene>
<evidence type="ECO:0000313" key="2">
    <source>
        <dbReference type="Proteomes" id="UP001501682"/>
    </source>
</evidence>
<keyword evidence="2" id="KW-1185">Reference proteome</keyword>
<sequence length="135" mass="15840">MKNVITLIILIFTTLTVSAQIGVSKSKIIQNNSDYILDVTEDGTEYITYVVEFDNYDRHVACYLTNKEDDEEQICYRVAYIEPSSETNNWVRYFNNENFIKLEGMTWKDYEHSMLYEVVVKDGSCLVIKSYDEKL</sequence>
<organism evidence="1 2">
    <name type="scientific">Winogradskyella damuponensis</name>
    <dbReference type="NCBI Taxonomy" id="943939"/>
    <lineage>
        <taxon>Bacteria</taxon>
        <taxon>Pseudomonadati</taxon>
        <taxon>Bacteroidota</taxon>
        <taxon>Flavobacteriia</taxon>
        <taxon>Flavobacteriales</taxon>
        <taxon>Flavobacteriaceae</taxon>
        <taxon>Winogradskyella</taxon>
    </lineage>
</organism>
<name>A0ABP8CSS8_9FLAO</name>
<reference evidence="2" key="1">
    <citation type="journal article" date="2019" name="Int. J. Syst. Evol. Microbiol.">
        <title>The Global Catalogue of Microorganisms (GCM) 10K type strain sequencing project: providing services to taxonomists for standard genome sequencing and annotation.</title>
        <authorList>
            <consortium name="The Broad Institute Genomics Platform"/>
            <consortium name="The Broad Institute Genome Sequencing Center for Infectious Disease"/>
            <person name="Wu L."/>
            <person name="Ma J."/>
        </authorList>
    </citation>
    <scope>NUCLEOTIDE SEQUENCE [LARGE SCALE GENOMIC DNA]</scope>
    <source>
        <strain evidence="2">JCM 17633</strain>
    </source>
</reference>
<protein>
    <submittedName>
        <fullName evidence="1">Uncharacterized protein</fullName>
    </submittedName>
</protein>
<dbReference type="EMBL" id="BAABCB010000015">
    <property type="protein sequence ID" value="GAA4242807.1"/>
    <property type="molecule type" value="Genomic_DNA"/>
</dbReference>
<comment type="caution">
    <text evidence="1">The sequence shown here is derived from an EMBL/GenBank/DDBJ whole genome shotgun (WGS) entry which is preliminary data.</text>
</comment>
<dbReference type="RefSeq" id="WP_344713650.1">
    <property type="nucleotide sequence ID" value="NZ_BAABCB010000015.1"/>
</dbReference>
<evidence type="ECO:0000313" key="1">
    <source>
        <dbReference type="EMBL" id="GAA4242807.1"/>
    </source>
</evidence>
<dbReference type="Proteomes" id="UP001501682">
    <property type="component" value="Unassembled WGS sequence"/>
</dbReference>
<proteinExistence type="predicted"/>
<accession>A0ABP8CSS8</accession>